<dbReference type="PANTHER" id="PTHR42935">
    <property type="entry name" value="SLR0930 PROTEIN"/>
    <property type="match status" value="1"/>
</dbReference>
<organism evidence="2 3">
    <name type="scientific">Nitrosomonas communis</name>
    <dbReference type="NCBI Taxonomy" id="44574"/>
    <lineage>
        <taxon>Bacteria</taxon>
        <taxon>Pseudomonadati</taxon>
        <taxon>Pseudomonadota</taxon>
        <taxon>Betaproteobacteria</taxon>
        <taxon>Nitrosomonadales</taxon>
        <taxon>Nitrosomonadaceae</taxon>
        <taxon>Nitrosomonas</taxon>
    </lineage>
</organism>
<evidence type="ECO:0000259" key="1">
    <source>
        <dbReference type="SMART" id="SM00382"/>
    </source>
</evidence>
<dbReference type="InterPro" id="IPR008533">
    <property type="entry name" value="DUF815"/>
</dbReference>
<dbReference type="CDD" id="cd00009">
    <property type="entry name" value="AAA"/>
    <property type="match status" value="1"/>
</dbReference>
<dbReference type="Pfam" id="PF05673">
    <property type="entry name" value="DUF815"/>
    <property type="match status" value="1"/>
</dbReference>
<dbReference type="SUPFAM" id="SSF52540">
    <property type="entry name" value="P-loop containing nucleoside triphosphate hydrolases"/>
    <property type="match status" value="1"/>
</dbReference>
<name>A0A1H2VNN6_9PROT</name>
<protein>
    <recommendedName>
        <fullName evidence="1">AAA+ ATPase domain-containing protein</fullName>
    </recommendedName>
</protein>
<dbReference type="EMBL" id="FNNH01000023">
    <property type="protein sequence ID" value="SDW69955.1"/>
    <property type="molecule type" value="Genomic_DNA"/>
</dbReference>
<evidence type="ECO:0000313" key="2">
    <source>
        <dbReference type="EMBL" id="SDW69955.1"/>
    </source>
</evidence>
<gene>
    <name evidence="2" type="ORF">SAMN05421882_102317</name>
</gene>
<evidence type="ECO:0000313" key="3">
    <source>
        <dbReference type="Proteomes" id="UP000183454"/>
    </source>
</evidence>
<proteinExistence type="predicted"/>
<dbReference type="InterPro" id="IPR003593">
    <property type="entry name" value="AAA+_ATPase"/>
</dbReference>
<reference evidence="2 3" key="1">
    <citation type="submission" date="2016-10" db="EMBL/GenBank/DDBJ databases">
        <authorList>
            <person name="de Groot N.N."/>
        </authorList>
    </citation>
    <scope>NUCLEOTIDE SEQUENCE [LARGE SCALE GENOMIC DNA]</scope>
    <source>
        <strain evidence="2 3">Nm110</strain>
    </source>
</reference>
<dbReference type="Gene3D" id="3.40.50.300">
    <property type="entry name" value="P-loop containing nucleotide triphosphate hydrolases"/>
    <property type="match status" value="1"/>
</dbReference>
<dbReference type="AlphaFoldDB" id="A0A1H2VNN6"/>
<accession>A0A1H2VNN6</accession>
<dbReference type="RefSeq" id="WP_074667190.1">
    <property type="nucleotide sequence ID" value="NZ_FNNH01000023.1"/>
</dbReference>
<sequence>MNKLDLFYNRLDELLSRIEAVLPAQQPNTDLDAAIAFRWRKQANTGYLQPVTHPHNIVLDALYGIDQQKQLIDQNTYQFVLGYPANNVLLTGARGTGKSSLVKALLNKYANKGLRLIEVEKHDLIDLHDIVERVFQRPERFIVYCDDLSFESDEPGYKALKVVLDGSIEMASDNVLIYATSNRRHLLPEAMRDNLETRHVDGDIHPSETIEERISLSERFGIWLSFYSFDQAQYLEIVRYWLAFYGIKKMTVSAREEALRWALTRGSRSGRVAWQFARDWAGKRKLHQLSQNNSM</sequence>
<feature type="domain" description="AAA+ ATPase" evidence="1">
    <location>
        <begin position="84"/>
        <end position="205"/>
    </location>
</feature>
<dbReference type="PANTHER" id="PTHR42935:SF1">
    <property type="entry name" value="SLR0930 PROTEIN"/>
    <property type="match status" value="1"/>
</dbReference>
<dbReference type="Proteomes" id="UP000183454">
    <property type="component" value="Unassembled WGS sequence"/>
</dbReference>
<dbReference type="InterPro" id="IPR027417">
    <property type="entry name" value="P-loop_NTPase"/>
</dbReference>
<dbReference type="SMART" id="SM00382">
    <property type="entry name" value="AAA"/>
    <property type="match status" value="1"/>
</dbReference>